<dbReference type="HOGENOM" id="CLU_3199169_0_0_6"/>
<proteinExistence type="predicted"/>
<protein>
    <submittedName>
        <fullName evidence="1">Uncharacterized protein</fullName>
    </submittedName>
</protein>
<sequence>MSTAETCAGSESRRHRVRTFFIKIKSYWPNSIIVKKCIAHTCTLQ</sequence>
<gene>
    <name evidence="1" type="ORF">EDWATA_03264</name>
</gene>
<organism evidence="1 2">
    <name type="scientific">Edwardsiella tarda ATCC 23685</name>
    <dbReference type="NCBI Taxonomy" id="500638"/>
    <lineage>
        <taxon>Bacteria</taxon>
        <taxon>Pseudomonadati</taxon>
        <taxon>Pseudomonadota</taxon>
        <taxon>Gammaproteobacteria</taxon>
        <taxon>Enterobacterales</taxon>
        <taxon>Hafniaceae</taxon>
        <taxon>Edwardsiella</taxon>
    </lineage>
</organism>
<reference evidence="1 2" key="1">
    <citation type="submission" date="2010-02" db="EMBL/GenBank/DDBJ databases">
        <authorList>
            <person name="Weinstock G."/>
            <person name="Sodergren E."/>
            <person name="Clifton S."/>
            <person name="Fulton L."/>
            <person name="Fulton B."/>
            <person name="Courtney L."/>
            <person name="Fronick C."/>
            <person name="Harrison M."/>
            <person name="Strong C."/>
            <person name="Farmer C."/>
            <person name="Delahaunty K."/>
            <person name="Markovic C."/>
            <person name="Hall O."/>
            <person name="Minx P."/>
            <person name="Tomlinson C."/>
            <person name="Mitreva M."/>
            <person name="Nelson J."/>
            <person name="Hou S."/>
            <person name="Wollam A."/>
            <person name="Pepin K.H."/>
            <person name="Johnson M."/>
            <person name="Bhonagiri V."/>
            <person name="Zhang X."/>
            <person name="Suruliraj S."/>
            <person name="Warren W."/>
            <person name="Chinwalla A."/>
            <person name="Mardis E.R."/>
            <person name="Wilson R.K."/>
        </authorList>
    </citation>
    <scope>NUCLEOTIDE SEQUENCE [LARGE SCALE GENOMIC DNA]</scope>
    <source>
        <strain evidence="1 2">ATCC 23685</strain>
    </source>
</reference>
<dbReference type="EMBL" id="ADGK01000268">
    <property type="protein sequence ID" value="EFE21766.1"/>
    <property type="molecule type" value="Genomic_DNA"/>
</dbReference>
<dbReference type="Proteomes" id="UP000003692">
    <property type="component" value="Unassembled WGS sequence"/>
</dbReference>
<evidence type="ECO:0000313" key="1">
    <source>
        <dbReference type="EMBL" id="EFE21766.1"/>
    </source>
</evidence>
<comment type="caution">
    <text evidence="1">The sequence shown here is derived from an EMBL/GenBank/DDBJ whole genome shotgun (WGS) entry which is preliminary data.</text>
</comment>
<accession>D4F909</accession>
<name>D4F909_EDWTA</name>
<dbReference type="AlphaFoldDB" id="D4F909"/>
<evidence type="ECO:0000313" key="2">
    <source>
        <dbReference type="Proteomes" id="UP000003692"/>
    </source>
</evidence>